<dbReference type="PROSITE" id="PS00094">
    <property type="entry name" value="C5_MTASE_1"/>
    <property type="match status" value="1"/>
</dbReference>
<dbReference type="PANTHER" id="PTHR10629">
    <property type="entry name" value="CYTOSINE-SPECIFIC METHYLTRANSFERASE"/>
    <property type="match status" value="1"/>
</dbReference>
<dbReference type="GO" id="GO:0032259">
    <property type="term" value="P:methylation"/>
    <property type="evidence" value="ECO:0007669"/>
    <property type="project" value="UniProtKB-KW"/>
</dbReference>
<comment type="similarity">
    <text evidence="5">Belongs to the class I-like SAM-binding methyltransferase superfamily. C5-methyltransferase family.</text>
</comment>
<evidence type="ECO:0000313" key="7">
    <source>
        <dbReference type="EMBL" id="AIF07170.1"/>
    </source>
</evidence>
<gene>
    <name evidence="7" type="primary">DNMT</name>
    <name evidence="7" type="synonym">dcm</name>
</gene>
<dbReference type="InterPro" id="IPR029063">
    <property type="entry name" value="SAM-dependent_MTases_sf"/>
</dbReference>
<protein>
    <recommendedName>
        <fullName evidence="1">DNA (cytosine-5-)-methyltransferase</fullName>
        <ecNumber evidence="1">2.1.1.37</ecNumber>
    </recommendedName>
</protein>
<accession>A0A075GW17</accession>
<feature type="compositionally biased region" description="Low complexity" evidence="6">
    <location>
        <begin position="273"/>
        <end position="293"/>
    </location>
</feature>
<dbReference type="InterPro" id="IPR050390">
    <property type="entry name" value="C5-Methyltransferase"/>
</dbReference>
<feature type="region of interest" description="Disordered" evidence="6">
    <location>
        <begin position="248"/>
        <end position="293"/>
    </location>
</feature>
<keyword evidence="2 7" id="KW-0489">Methyltransferase</keyword>
<dbReference type="EC" id="2.1.1.37" evidence="1"/>
<dbReference type="InterPro" id="IPR018117">
    <property type="entry name" value="C5_DNA_meth_AS"/>
</dbReference>
<feature type="compositionally biased region" description="Polar residues" evidence="6">
    <location>
        <begin position="251"/>
        <end position="261"/>
    </location>
</feature>
<dbReference type="GO" id="GO:0003677">
    <property type="term" value="F:DNA binding"/>
    <property type="evidence" value="ECO:0007669"/>
    <property type="project" value="TreeGrafter"/>
</dbReference>
<name>A0A075GW17_9ARCH</name>
<organism evidence="7">
    <name type="scientific">uncultured marine thaumarchaeote KM3_200_B02</name>
    <dbReference type="NCBI Taxonomy" id="1456093"/>
    <lineage>
        <taxon>Archaea</taxon>
        <taxon>Nitrososphaerota</taxon>
        <taxon>environmental samples</taxon>
    </lineage>
</organism>
<evidence type="ECO:0000256" key="5">
    <source>
        <dbReference type="RuleBase" id="RU000416"/>
    </source>
</evidence>
<evidence type="ECO:0000256" key="4">
    <source>
        <dbReference type="ARBA" id="ARBA00022691"/>
    </source>
</evidence>
<dbReference type="EMBL" id="KF900793">
    <property type="protein sequence ID" value="AIF07170.1"/>
    <property type="molecule type" value="Genomic_DNA"/>
</dbReference>
<keyword evidence="4" id="KW-0949">S-adenosyl-L-methionine</keyword>
<dbReference type="Gene3D" id="3.40.50.150">
    <property type="entry name" value="Vaccinia Virus protein VP39"/>
    <property type="match status" value="1"/>
</dbReference>
<dbReference type="SUPFAM" id="SSF53335">
    <property type="entry name" value="S-adenosyl-L-methionine-dependent methyltransferases"/>
    <property type="match status" value="1"/>
</dbReference>
<dbReference type="PROSITE" id="PS51679">
    <property type="entry name" value="SAM_MT_C5"/>
    <property type="match status" value="1"/>
</dbReference>
<dbReference type="GO" id="GO:0003886">
    <property type="term" value="F:DNA (cytosine-5-)-methyltransferase activity"/>
    <property type="evidence" value="ECO:0007669"/>
    <property type="project" value="UniProtKB-EC"/>
</dbReference>
<dbReference type="InterPro" id="IPR001525">
    <property type="entry name" value="C5_MeTfrase"/>
</dbReference>
<dbReference type="AlphaFoldDB" id="A0A075GW17"/>
<evidence type="ECO:0000256" key="2">
    <source>
        <dbReference type="ARBA" id="ARBA00022603"/>
    </source>
</evidence>
<reference evidence="7" key="1">
    <citation type="journal article" date="2014" name="Genome Biol. Evol.">
        <title>Pangenome evidence for extensive interdomain horizontal transfer affecting lineage core and shell genes in uncultured planktonic thaumarchaeota and euryarchaeota.</title>
        <authorList>
            <person name="Deschamps P."/>
            <person name="Zivanovic Y."/>
            <person name="Moreira D."/>
            <person name="Rodriguez-Valera F."/>
            <person name="Lopez-Garcia P."/>
        </authorList>
    </citation>
    <scope>NUCLEOTIDE SEQUENCE</scope>
</reference>
<evidence type="ECO:0000256" key="3">
    <source>
        <dbReference type="ARBA" id="ARBA00022679"/>
    </source>
</evidence>
<sequence length="293" mass="33176">MKLRFIDLFGAPGGMSLGMKMAGLQPVAVLDNFEEGLKTYGKNFPEVPEQNIVNADASEKDIVKIFQRQTGLRPDDVDVIVGGPPCQGFSTVGRVLISKLIKKGMRSGRNAEPRFIHDKRNNLYKTFVKFVKYYKPRCIVMENVRGMVSYRNGWAVKQITDDFRNAGYPNIDNKILNAADYGAPQIRKRIFFIATRENKIKNIQPPPTHFVNSGLDRKQLDASSLYYVTVMEAIGDLPHLSIPEKAKKSRMQSWSTRQTPRATFKRGREKTAGRWTTTSPGGTGTWTRKFLPR</sequence>
<dbReference type="Pfam" id="PF00145">
    <property type="entry name" value="DNA_methylase"/>
    <property type="match status" value="1"/>
</dbReference>
<evidence type="ECO:0000256" key="6">
    <source>
        <dbReference type="SAM" id="MobiDB-lite"/>
    </source>
</evidence>
<dbReference type="PANTHER" id="PTHR10629:SF52">
    <property type="entry name" value="DNA (CYTOSINE-5)-METHYLTRANSFERASE 1"/>
    <property type="match status" value="1"/>
</dbReference>
<proteinExistence type="inferred from homology"/>
<dbReference type="NCBIfam" id="TIGR00675">
    <property type="entry name" value="dcm"/>
    <property type="match status" value="1"/>
</dbReference>
<dbReference type="GO" id="GO:0044027">
    <property type="term" value="P:negative regulation of gene expression via chromosomal CpG island methylation"/>
    <property type="evidence" value="ECO:0007669"/>
    <property type="project" value="TreeGrafter"/>
</dbReference>
<dbReference type="PRINTS" id="PR00105">
    <property type="entry name" value="C5METTRFRASE"/>
</dbReference>
<keyword evidence="3 7" id="KW-0808">Transferase</keyword>
<evidence type="ECO:0000256" key="1">
    <source>
        <dbReference type="ARBA" id="ARBA00011975"/>
    </source>
</evidence>